<dbReference type="PANTHER" id="PTHR43547">
    <property type="entry name" value="TWO-COMPONENT HISTIDINE KINASE"/>
    <property type="match status" value="1"/>
</dbReference>
<dbReference type="CDD" id="cd00082">
    <property type="entry name" value="HisKA"/>
    <property type="match status" value="1"/>
</dbReference>
<dbReference type="InterPro" id="IPR029016">
    <property type="entry name" value="GAF-like_dom_sf"/>
</dbReference>
<keyword evidence="5" id="KW-0902">Two-component regulatory system</keyword>
<dbReference type="InterPro" id="IPR036890">
    <property type="entry name" value="HATPase_C_sf"/>
</dbReference>
<dbReference type="Gene3D" id="1.10.287.130">
    <property type="match status" value="1"/>
</dbReference>
<dbReference type="Proteomes" id="UP000008204">
    <property type="component" value="Chromosome"/>
</dbReference>
<keyword evidence="4 7" id="KW-0418">Kinase</keyword>
<sequence>MSDFKASPDLEQRIIQAIQSIPDEMMMLSDVASILGQEFKTDICLIIAGVNHQHPFESAYWTGNHLQELPQEIVPQLLSQPWIKALLQDLAILVIADLSQPSYDSIAKSFSGFSLGSLLVITTQFHGQANGIILLGKQQSYQWNTDEKTLLETVSNVVAIACYLMSLKLSVAEELTAHDASIHSSLNQLPKVLENNPILKLWWGATRKQLDQQLDWNKQLISNIITIMSDQTRNPLASIKMGLTMLRKKQFSPEVLEQRLDILEQEWQKLNEINEKILQLKLVKSEQLTVYPTEFNLERLIEELSGNFQQQWQQNKRQSLSLEYSFDPCNGNAWKVYLDENHLKNILTELLNNASKFAIPNSTICLNVSQDNSLETPQIVITLTNLSRFVSSRNLRDFFEPFYREQWVIDTAIPGIGLGLTIIKELVELLNGTIEISNQSTDNSEHCIVTVKLTFPLSSL</sequence>
<dbReference type="PANTHER" id="PTHR43547:SF2">
    <property type="entry name" value="HYBRID SIGNAL TRANSDUCTION HISTIDINE KINASE C"/>
    <property type="match status" value="1"/>
</dbReference>
<dbReference type="Pfam" id="PF00512">
    <property type="entry name" value="HisKA"/>
    <property type="match status" value="1"/>
</dbReference>
<evidence type="ECO:0000313" key="7">
    <source>
        <dbReference type="EMBL" id="ACK65373.1"/>
    </source>
</evidence>
<dbReference type="SUPFAM" id="SSF47384">
    <property type="entry name" value="Homodimeric domain of signal transducing histidine kinase"/>
    <property type="match status" value="1"/>
</dbReference>
<dbReference type="KEGG" id="cyp:PCC8801_1309"/>
<keyword evidence="3" id="KW-0597">Phosphoprotein</keyword>
<evidence type="ECO:0000259" key="6">
    <source>
        <dbReference type="PROSITE" id="PS50109"/>
    </source>
</evidence>
<keyword evidence="4 7" id="KW-0808">Transferase</keyword>
<dbReference type="Pfam" id="PF02518">
    <property type="entry name" value="HATPase_c"/>
    <property type="match status" value="1"/>
</dbReference>
<evidence type="ECO:0000256" key="2">
    <source>
        <dbReference type="ARBA" id="ARBA00012438"/>
    </source>
</evidence>
<feature type="domain" description="Histidine kinase" evidence="6">
    <location>
        <begin position="227"/>
        <end position="459"/>
    </location>
</feature>
<dbReference type="InterPro" id="IPR003018">
    <property type="entry name" value="GAF"/>
</dbReference>
<accession>B7K3N1</accession>
<dbReference type="SUPFAM" id="SSF55781">
    <property type="entry name" value="GAF domain-like"/>
    <property type="match status" value="1"/>
</dbReference>
<dbReference type="EMBL" id="CP001287">
    <property type="protein sequence ID" value="ACK65373.1"/>
    <property type="molecule type" value="Genomic_DNA"/>
</dbReference>
<dbReference type="SMART" id="SM00387">
    <property type="entry name" value="HATPase_c"/>
    <property type="match status" value="1"/>
</dbReference>
<evidence type="ECO:0000256" key="1">
    <source>
        <dbReference type="ARBA" id="ARBA00000085"/>
    </source>
</evidence>
<dbReference type="GO" id="GO:0000155">
    <property type="term" value="F:phosphorelay sensor kinase activity"/>
    <property type="evidence" value="ECO:0007669"/>
    <property type="project" value="InterPro"/>
</dbReference>
<gene>
    <name evidence="7" type="ordered locus">PCC8801_1309</name>
</gene>
<dbReference type="InterPro" id="IPR003661">
    <property type="entry name" value="HisK_dim/P_dom"/>
</dbReference>
<evidence type="ECO:0000256" key="3">
    <source>
        <dbReference type="ARBA" id="ARBA00022553"/>
    </source>
</evidence>
<evidence type="ECO:0000313" key="8">
    <source>
        <dbReference type="Proteomes" id="UP000008204"/>
    </source>
</evidence>
<dbReference type="eggNOG" id="COG2205">
    <property type="taxonomic scope" value="Bacteria"/>
</dbReference>
<protein>
    <recommendedName>
        <fullName evidence="2">histidine kinase</fullName>
        <ecNumber evidence="2">2.7.13.3</ecNumber>
    </recommendedName>
</protein>
<evidence type="ECO:0000256" key="4">
    <source>
        <dbReference type="ARBA" id="ARBA00022777"/>
    </source>
</evidence>
<dbReference type="SUPFAM" id="SSF55874">
    <property type="entry name" value="ATPase domain of HSP90 chaperone/DNA topoisomerase II/histidine kinase"/>
    <property type="match status" value="1"/>
</dbReference>
<keyword evidence="8" id="KW-1185">Reference proteome</keyword>
<proteinExistence type="predicted"/>
<dbReference type="PROSITE" id="PS50109">
    <property type="entry name" value="HIS_KIN"/>
    <property type="match status" value="1"/>
</dbReference>
<dbReference type="HOGENOM" id="CLU_594122_0_0_3"/>
<dbReference type="Pfam" id="PF01590">
    <property type="entry name" value="GAF"/>
    <property type="match status" value="1"/>
</dbReference>
<dbReference type="OrthoDB" id="567974at2"/>
<dbReference type="STRING" id="41431.PCC8801_1309"/>
<dbReference type="RefSeq" id="WP_012594647.1">
    <property type="nucleotide sequence ID" value="NC_011726.1"/>
</dbReference>
<dbReference type="EC" id="2.7.13.3" evidence="2"/>
<dbReference type="InterPro" id="IPR003594">
    <property type="entry name" value="HATPase_dom"/>
</dbReference>
<reference evidence="8" key="1">
    <citation type="journal article" date="2011" name="MBio">
        <title>Novel metabolic attributes of the genus Cyanothece, comprising a group of unicellular nitrogen-fixing Cyanobacteria.</title>
        <authorList>
            <person name="Bandyopadhyay A."/>
            <person name="Elvitigala T."/>
            <person name="Welsh E."/>
            <person name="Stockel J."/>
            <person name="Liberton M."/>
            <person name="Min H."/>
            <person name="Sherman L.A."/>
            <person name="Pakrasi H.B."/>
        </authorList>
    </citation>
    <scope>NUCLEOTIDE SEQUENCE [LARGE SCALE GENOMIC DNA]</scope>
    <source>
        <strain evidence="8">PCC 8801</strain>
    </source>
</reference>
<name>B7K3N1_RIPO1</name>
<dbReference type="InterPro" id="IPR005467">
    <property type="entry name" value="His_kinase_dom"/>
</dbReference>
<dbReference type="Gene3D" id="3.30.565.10">
    <property type="entry name" value="Histidine kinase-like ATPase, C-terminal domain"/>
    <property type="match status" value="1"/>
</dbReference>
<dbReference type="SMART" id="SM00388">
    <property type="entry name" value="HisKA"/>
    <property type="match status" value="1"/>
</dbReference>
<dbReference type="Gene3D" id="3.30.450.40">
    <property type="match status" value="1"/>
</dbReference>
<evidence type="ECO:0000256" key="5">
    <source>
        <dbReference type="ARBA" id="ARBA00023012"/>
    </source>
</evidence>
<comment type="catalytic activity">
    <reaction evidence="1">
        <text>ATP + protein L-histidine = ADP + protein N-phospho-L-histidine.</text>
        <dbReference type="EC" id="2.7.13.3"/>
    </reaction>
</comment>
<dbReference type="InterPro" id="IPR036097">
    <property type="entry name" value="HisK_dim/P_sf"/>
</dbReference>
<dbReference type="AlphaFoldDB" id="B7K3N1"/>
<organism evidence="7 8">
    <name type="scientific">Rippkaea orientalis (strain PCC 8801 / RF-1)</name>
    <name type="common">Cyanothece sp. (strain PCC 8801)</name>
    <dbReference type="NCBI Taxonomy" id="41431"/>
    <lineage>
        <taxon>Bacteria</taxon>
        <taxon>Bacillati</taxon>
        <taxon>Cyanobacteriota</taxon>
        <taxon>Cyanophyceae</taxon>
        <taxon>Oscillatoriophycideae</taxon>
        <taxon>Chroococcales</taxon>
        <taxon>Aphanothecaceae</taxon>
        <taxon>Rippkaea</taxon>
        <taxon>Rippkaea orientalis</taxon>
    </lineage>
</organism>